<keyword evidence="1" id="KW-1133">Transmembrane helix</keyword>
<dbReference type="Proteomes" id="UP000483672">
    <property type="component" value="Unassembled WGS sequence"/>
</dbReference>
<organism evidence="2 4">
    <name type="scientific">Orbilia oligospora</name>
    <name type="common">Nematode-trapping fungus</name>
    <name type="synonym">Arthrobotrys oligospora</name>
    <dbReference type="NCBI Taxonomy" id="2813651"/>
    <lineage>
        <taxon>Eukaryota</taxon>
        <taxon>Fungi</taxon>
        <taxon>Dikarya</taxon>
        <taxon>Ascomycota</taxon>
        <taxon>Pezizomycotina</taxon>
        <taxon>Orbiliomycetes</taxon>
        <taxon>Orbiliales</taxon>
        <taxon>Orbiliaceae</taxon>
        <taxon>Orbilia</taxon>
    </lineage>
</organism>
<gene>
    <name evidence="2" type="ORF">TWF191_003189</name>
    <name evidence="3" type="ORF">TWF679_000276</name>
</gene>
<name>A0A7C8QAE9_ORBOL</name>
<evidence type="ECO:0000313" key="2">
    <source>
        <dbReference type="EMBL" id="KAF3201968.1"/>
    </source>
</evidence>
<reference evidence="2 4" key="1">
    <citation type="submission" date="2019-06" db="EMBL/GenBank/DDBJ databases">
        <authorList>
            <person name="Palmer J.M."/>
        </authorList>
    </citation>
    <scope>NUCLEOTIDE SEQUENCE [LARGE SCALE GENOMIC DNA]</scope>
    <source>
        <strain evidence="2 4">TWF191</strain>
        <strain evidence="3">TWF679</strain>
    </source>
</reference>
<dbReference type="OrthoDB" id="1046782at2759"/>
<proteinExistence type="predicted"/>
<dbReference type="EMBL" id="WIPF01000173">
    <property type="protein sequence ID" value="KAF3201968.1"/>
    <property type="molecule type" value="Genomic_DNA"/>
</dbReference>
<sequence length="286" mass="32279">MKTEWLDRKVQDFILSDGNEVEKEYGELNSKMHITQRHVSAMRSEIIESKLIFKFTQEQHTTFLEFSSLKSETSARVREQLTALLLDIETLDVHLEQELDKIKTSSAWLSTSISLKHTKAMRIASEESQKASLALKENTDAMKAGDDLLRELAQETLQSNLEMKKNGDAMRQIAEESKKIAEANSKESETMTQIAKSTQKDSQSMKVLAFLTMMYLPGAFISSIFGWSIISFDVSEDGTQQLVVAKEWRLFVISTVALTIGTVLGCLCWIWVNRKKLSTVKPTGGV</sequence>
<keyword evidence="1" id="KW-0812">Transmembrane</keyword>
<dbReference type="Gene3D" id="1.20.58.340">
    <property type="entry name" value="Magnesium transport protein CorA, transmembrane region"/>
    <property type="match status" value="1"/>
</dbReference>
<feature type="transmembrane region" description="Helical" evidence="1">
    <location>
        <begin position="250"/>
        <end position="272"/>
    </location>
</feature>
<accession>A0A7C8QAE9</accession>
<dbReference type="EMBL" id="WIWT01000001">
    <property type="protein sequence ID" value="KAF3223841.1"/>
    <property type="molecule type" value="Genomic_DNA"/>
</dbReference>
<dbReference type="AlphaFoldDB" id="A0A7C8QAE9"/>
<protein>
    <submittedName>
        <fullName evidence="2">Uncharacterized protein</fullName>
    </submittedName>
</protein>
<evidence type="ECO:0000256" key="1">
    <source>
        <dbReference type="SAM" id="Phobius"/>
    </source>
</evidence>
<dbReference type="Proteomes" id="UP000614610">
    <property type="component" value="Unassembled WGS sequence"/>
</dbReference>
<keyword evidence="1" id="KW-0472">Membrane</keyword>
<evidence type="ECO:0000313" key="4">
    <source>
        <dbReference type="Proteomes" id="UP000483672"/>
    </source>
</evidence>
<feature type="transmembrane region" description="Helical" evidence="1">
    <location>
        <begin position="207"/>
        <end position="230"/>
    </location>
</feature>
<comment type="caution">
    <text evidence="2">The sequence shown here is derived from an EMBL/GenBank/DDBJ whole genome shotgun (WGS) entry which is preliminary data.</text>
</comment>
<evidence type="ECO:0000313" key="3">
    <source>
        <dbReference type="EMBL" id="KAF3223841.1"/>
    </source>
</evidence>